<reference evidence="8 10" key="3">
    <citation type="submission" date="2017-07" db="EMBL/GenBank/DDBJ databases">
        <title>Prevalence of linear plasmids in Cutibacterium (Propionibacterium) acnes isolates obtained from prostatic tissue.</title>
        <authorList>
            <person name="Davidsson S."/>
            <person name="Carlsson J."/>
            <person name="Molling P."/>
            <person name="Andren O."/>
            <person name="Andersson S.-O."/>
            <person name="Brzuszkiewicz E."/>
            <person name="Poehlein A."/>
            <person name="Al-Zeer M."/>
            <person name="Brinkmann V."/>
            <person name="Scavenius C."/>
            <person name="Nazipi S."/>
            <person name="Soderquist B."/>
            <person name="Bruggemann H."/>
        </authorList>
    </citation>
    <scope>NUCLEOTIDE SEQUENCE [LARGE SCALE GENOMIC DNA]</scope>
    <source>
        <strain evidence="8 10">DSM 753</strain>
    </source>
</reference>
<comment type="caution">
    <text evidence="7">The sequence shown here is derived from an EMBL/GenBank/DDBJ whole genome shotgun (WGS) entry which is preliminary data.</text>
</comment>
<name>A7VV70_9FIRM</name>
<evidence type="ECO:0000256" key="2">
    <source>
        <dbReference type="ARBA" id="ARBA00023002"/>
    </source>
</evidence>
<dbReference type="InterPro" id="IPR006139">
    <property type="entry name" value="D-isomer_2_OHA_DH_cat_dom"/>
</dbReference>
<accession>A7VV70</accession>
<gene>
    <name evidence="7" type="primary">pdxB</name>
    <name evidence="8" type="ORF">CH238_12505</name>
    <name evidence="7" type="ORF">CLOLEP_02475</name>
</gene>
<reference evidence="7 9" key="2">
    <citation type="submission" date="2007-08" db="EMBL/GenBank/DDBJ databases">
        <authorList>
            <person name="Fulton L."/>
            <person name="Clifton S."/>
            <person name="Fulton B."/>
            <person name="Xu J."/>
            <person name="Minx P."/>
            <person name="Pepin K.H."/>
            <person name="Johnson M."/>
            <person name="Thiruvilangam P."/>
            <person name="Bhonagiri V."/>
            <person name="Nash W.E."/>
            <person name="Wang C."/>
            <person name="Mardis E.R."/>
            <person name="Wilson R.K."/>
        </authorList>
    </citation>
    <scope>NUCLEOTIDE SEQUENCE [LARGE SCALE GENOMIC DNA]</scope>
    <source>
        <strain evidence="7 9">DSM 753</strain>
    </source>
</reference>
<evidence type="ECO:0000313" key="7">
    <source>
        <dbReference type="EMBL" id="EDO60870.1"/>
    </source>
</evidence>
<dbReference type="CDD" id="cd12162">
    <property type="entry name" value="2-Hacid_dh_4"/>
    <property type="match status" value="1"/>
</dbReference>
<organism evidence="7 9">
    <name type="scientific">[Clostridium] leptum DSM 753</name>
    <dbReference type="NCBI Taxonomy" id="428125"/>
    <lineage>
        <taxon>Bacteria</taxon>
        <taxon>Bacillati</taxon>
        <taxon>Bacillota</taxon>
        <taxon>Clostridia</taxon>
        <taxon>Eubacteriales</taxon>
        <taxon>Oscillospiraceae</taxon>
        <taxon>Oscillospiraceae incertae sedis</taxon>
    </lineage>
</organism>
<dbReference type="EC" id="1.1.1.290" evidence="7"/>
<protein>
    <submittedName>
        <fullName evidence="7">4-phosphoerythronate dehydrogenase</fullName>
        <ecNumber evidence="7">1.1.1.290</ecNumber>
    </submittedName>
    <submittedName>
        <fullName evidence="8">Glycerate dehydrogenase</fullName>
    </submittedName>
</protein>
<dbReference type="SUPFAM" id="SSF51735">
    <property type="entry name" value="NAD(P)-binding Rossmann-fold domains"/>
    <property type="match status" value="1"/>
</dbReference>
<evidence type="ECO:0000256" key="1">
    <source>
        <dbReference type="ARBA" id="ARBA00005854"/>
    </source>
</evidence>
<dbReference type="Gene3D" id="3.40.50.720">
    <property type="entry name" value="NAD(P)-binding Rossmann-like Domain"/>
    <property type="match status" value="2"/>
</dbReference>
<dbReference type="InterPro" id="IPR036291">
    <property type="entry name" value="NAD(P)-bd_dom_sf"/>
</dbReference>
<keyword evidence="10" id="KW-1185">Reference proteome</keyword>
<dbReference type="EMBL" id="NOXF01000012">
    <property type="protein sequence ID" value="PEQ23654.1"/>
    <property type="molecule type" value="Genomic_DNA"/>
</dbReference>
<dbReference type="PANTHER" id="PTHR43761">
    <property type="entry name" value="D-ISOMER SPECIFIC 2-HYDROXYACID DEHYDROGENASE FAMILY PROTEIN (AFU_ORTHOLOGUE AFUA_1G13630)"/>
    <property type="match status" value="1"/>
</dbReference>
<evidence type="ECO:0000256" key="3">
    <source>
        <dbReference type="ARBA" id="ARBA00023027"/>
    </source>
</evidence>
<dbReference type="HOGENOM" id="CLU_019796_1_3_9"/>
<evidence type="ECO:0000313" key="8">
    <source>
        <dbReference type="EMBL" id="PEQ23654.1"/>
    </source>
</evidence>
<evidence type="ECO:0000313" key="10">
    <source>
        <dbReference type="Proteomes" id="UP000220611"/>
    </source>
</evidence>
<dbReference type="SUPFAM" id="SSF52283">
    <property type="entry name" value="Formate/glycerate dehydrogenase catalytic domain-like"/>
    <property type="match status" value="1"/>
</dbReference>
<evidence type="ECO:0000313" key="9">
    <source>
        <dbReference type="Proteomes" id="UP000003490"/>
    </source>
</evidence>
<sequence>MKIVVLDGETTNPGDLSWERLEKLGELTVYARTKPEELYERAKEAELLITNKTVLSGKMIRSLKNLKYIGTLSTGFNVVDIHAARKLGIPVCNVPSYCTNAVAQMTFSLLFALTNHVALHNHSVHQGDWENSTDFCYWKAPLVELESKNFGVYGFGSIGRTVAKIAADLGMNVLVYSRTKKDMPSGYRWVSQEELFRESDVLSLHCPLTPETTGLVNRKTLSLMKPTAYLINTSRGQVIREQDLAEALNGGRLAGAAMDVLCEEPPEKGNPLTHCEKCVITPHISWAAKESRDRLLHTVCDNVEAFLKGTPQNQVN</sequence>
<keyword evidence="2 4" id="KW-0560">Oxidoreductase</keyword>
<dbReference type="PROSITE" id="PS00670">
    <property type="entry name" value="D_2_HYDROXYACID_DH_2"/>
    <property type="match status" value="1"/>
</dbReference>
<feature type="domain" description="D-isomer specific 2-hydroxyacid dehydrogenase catalytic" evidence="5">
    <location>
        <begin position="17"/>
        <end position="316"/>
    </location>
</feature>
<dbReference type="Pfam" id="PF02826">
    <property type="entry name" value="2-Hacid_dh_C"/>
    <property type="match status" value="1"/>
</dbReference>
<dbReference type="AlphaFoldDB" id="A7VV70"/>
<dbReference type="FunFam" id="3.40.50.720:FF:000203">
    <property type="entry name" value="D-3-phosphoglycerate dehydrogenase (SerA)"/>
    <property type="match status" value="1"/>
</dbReference>
<dbReference type="InterPro" id="IPR029753">
    <property type="entry name" value="D-isomer_DH_CS"/>
</dbReference>
<dbReference type="Proteomes" id="UP000220611">
    <property type="component" value="Unassembled WGS sequence"/>
</dbReference>
<feature type="domain" description="D-isomer specific 2-hydroxyacid dehydrogenase NAD-binding" evidence="6">
    <location>
        <begin position="108"/>
        <end position="285"/>
    </location>
</feature>
<dbReference type="OrthoDB" id="9805416at2"/>
<comment type="similarity">
    <text evidence="1 4">Belongs to the D-isomer specific 2-hydroxyacid dehydrogenase family.</text>
</comment>
<dbReference type="Pfam" id="PF00389">
    <property type="entry name" value="2-Hacid_dh"/>
    <property type="match status" value="1"/>
</dbReference>
<dbReference type="GO" id="GO:0051287">
    <property type="term" value="F:NAD binding"/>
    <property type="evidence" value="ECO:0007669"/>
    <property type="project" value="InterPro"/>
</dbReference>
<evidence type="ECO:0000259" key="5">
    <source>
        <dbReference type="Pfam" id="PF00389"/>
    </source>
</evidence>
<dbReference type="Proteomes" id="UP000003490">
    <property type="component" value="Unassembled WGS sequence"/>
</dbReference>
<dbReference type="EMBL" id="ABCB02000019">
    <property type="protein sequence ID" value="EDO60870.1"/>
    <property type="molecule type" value="Genomic_DNA"/>
</dbReference>
<evidence type="ECO:0000259" key="6">
    <source>
        <dbReference type="Pfam" id="PF02826"/>
    </source>
</evidence>
<dbReference type="InterPro" id="IPR006140">
    <property type="entry name" value="D-isomer_DH_NAD-bd"/>
</dbReference>
<evidence type="ECO:0000256" key="4">
    <source>
        <dbReference type="RuleBase" id="RU003719"/>
    </source>
</evidence>
<proteinExistence type="inferred from homology"/>
<dbReference type="eggNOG" id="COG1052">
    <property type="taxonomic scope" value="Bacteria"/>
</dbReference>
<keyword evidence="3" id="KW-0520">NAD</keyword>
<dbReference type="InterPro" id="IPR050418">
    <property type="entry name" value="D-iso_2-hydroxyacid_DH_PdxB"/>
</dbReference>
<dbReference type="PANTHER" id="PTHR43761:SF1">
    <property type="entry name" value="D-ISOMER SPECIFIC 2-HYDROXYACID DEHYDROGENASE CATALYTIC DOMAIN-CONTAINING PROTEIN-RELATED"/>
    <property type="match status" value="1"/>
</dbReference>
<dbReference type="GO" id="GO:0033711">
    <property type="term" value="F:4-phosphoerythronate dehydrogenase activity"/>
    <property type="evidence" value="ECO:0007669"/>
    <property type="project" value="UniProtKB-EC"/>
</dbReference>
<reference evidence="7 9" key="1">
    <citation type="submission" date="2007-08" db="EMBL/GenBank/DDBJ databases">
        <title>Draft genome sequence of Clostridium leptum (DSM 753).</title>
        <authorList>
            <person name="Sudarsanam P."/>
            <person name="Ley R."/>
            <person name="Guruge J."/>
            <person name="Turnbaugh P.J."/>
            <person name="Mahowald M."/>
            <person name="Liep D."/>
            <person name="Gordon J."/>
        </authorList>
    </citation>
    <scope>NUCLEOTIDE SEQUENCE [LARGE SCALE GENOMIC DNA]</scope>
    <source>
        <strain evidence="7 9">DSM 753</strain>
    </source>
</reference>